<reference evidence="3" key="1">
    <citation type="submission" date="2025-08" db="UniProtKB">
        <authorList>
            <consortium name="RefSeq"/>
        </authorList>
    </citation>
    <scope>IDENTIFICATION</scope>
    <source>
        <tissue evidence="3">Skeletal muscle</tissue>
    </source>
</reference>
<dbReference type="InterPro" id="IPR043502">
    <property type="entry name" value="DNA/RNA_pol_sf"/>
</dbReference>
<dbReference type="Pfam" id="PF00665">
    <property type="entry name" value="rve"/>
    <property type="match status" value="1"/>
</dbReference>
<dbReference type="PANTHER" id="PTHR37984:SF12">
    <property type="entry name" value="RIBONUCLEASE H"/>
    <property type="match status" value="1"/>
</dbReference>
<dbReference type="Gene3D" id="3.30.70.270">
    <property type="match status" value="2"/>
</dbReference>
<dbReference type="RefSeq" id="XP_013931928.1">
    <property type="nucleotide sequence ID" value="XM_014076453.1"/>
</dbReference>
<proteinExistence type="predicted"/>
<dbReference type="InterPro" id="IPR050951">
    <property type="entry name" value="Retrovirus_Pol_polyprotein"/>
</dbReference>
<dbReference type="GeneID" id="106557255"/>
<dbReference type="AlphaFoldDB" id="A0A6I9Z4A1"/>
<accession>A0A6I9Z4A1</accession>
<dbReference type="GO" id="GO:0003676">
    <property type="term" value="F:nucleic acid binding"/>
    <property type="evidence" value="ECO:0007669"/>
    <property type="project" value="InterPro"/>
</dbReference>
<evidence type="ECO:0000313" key="3">
    <source>
        <dbReference type="RefSeq" id="XP_013931928.1"/>
    </source>
</evidence>
<dbReference type="OrthoDB" id="9047600at2759"/>
<dbReference type="Gene3D" id="3.10.10.10">
    <property type="entry name" value="HIV Type 1 Reverse Transcriptase, subunit A, domain 1"/>
    <property type="match status" value="2"/>
</dbReference>
<sequence length="502" mass="55214">MELDTGSATYVVSWSTIKRLILQLAKHHLQSCNLTLRDYQGNLIPVIGTSKFRVQFKGFEGRLLLIIIDGTLPSLLGLHWFDSLGLQISGIHSVNQSNLNYLVRKFPAVFDGQLGHYTGTPVSFNLDPSVPPIRMKPRCVSIALKPKVDAELDKLIAQGVLEPVDHARWETPIVLPIKPDGSVRICTDYRCSINRALPSNAYPVPMVQHLLHTLAEAQIIITHWGAFKCCRLQFGVSIAPGLFQSLMERLLQGLSGVVPYFDDVLISASCHEELMSRLSNHKPLLGLLAGDRQAPQVMSLRMTRWSVFLAAYDYSLIHCLGKQIAHADALGRCPLPDALEDLAPVSSVLLVEDLGLPVMAADIARLSAKDQGQVLLIVVDVFSIWLEVVRMPSTTVDALIAALWRLFAIHGILDMLVSDNGPQLTSTKFEAFLASMGIRHALISPFHPASNGLAERMIHPSKEALAKMSPAGWQKHIDAFLLAHHTTPCPDTNMSPAELLMG</sequence>
<gene>
    <name evidence="3" type="primary">LOC106557255</name>
</gene>
<feature type="domain" description="Integrase catalytic" evidence="1">
    <location>
        <begin position="340"/>
        <end position="502"/>
    </location>
</feature>
<dbReference type="InterPro" id="IPR012337">
    <property type="entry name" value="RNaseH-like_sf"/>
</dbReference>
<dbReference type="SUPFAM" id="SSF53098">
    <property type="entry name" value="Ribonuclease H-like"/>
    <property type="match status" value="1"/>
</dbReference>
<keyword evidence="2" id="KW-1185">Reference proteome</keyword>
<evidence type="ECO:0000313" key="2">
    <source>
        <dbReference type="Proteomes" id="UP000504617"/>
    </source>
</evidence>
<organism evidence="2 3">
    <name type="scientific">Thamnophis sirtalis</name>
    <dbReference type="NCBI Taxonomy" id="35019"/>
    <lineage>
        <taxon>Eukaryota</taxon>
        <taxon>Metazoa</taxon>
        <taxon>Chordata</taxon>
        <taxon>Craniata</taxon>
        <taxon>Vertebrata</taxon>
        <taxon>Euteleostomi</taxon>
        <taxon>Lepidosauria</taxon>
        <taxon>Squamata</taxon>
        <taxon>Bifurcata</taxon>
        <taxon>Unidentata</taxon>
        <taxon>Episquamata</taxon>
        <taxon>Toxicofera</taxon>
        <taxon>Serpentes</taxon>
        <taxon>Colubroidea</taxon>
        <taxon>Colubridae</taxon>
        <taxon>Natricinae</taxon>
        <taxon>Thamnophis</taxon>
    </lineage>
</organism>
<dbReference type="Proteomes" id="UP000504617">
    <property type="component" value="Unplaced"/>
</dbReference>
<dbReference type="InterPro" id="IPR036397">
    <property type="entry name" value="RNaseH_sf"/>
</dbReference>
<dbReference type="KEGG" id="tsr:106557255"/>
<protein>
    <submittedName>
        <fullName evidence="3">Uncharacterized protein K02A2.6-like</fullName>
    </submittedName>
</protein>
<dbReference type="CDD" id="cd01647">
    <property type="entry name" value="RT_LTR"/>
    <property type="match status" value="1"/>
</dbReference>
<evidence type="ECO:0000259" key="1">
    <source>
        <dbReference type="PROSITE" id="PS50994"/>
    </source>
</evidence>
<dbReference type="GO" id="GO:0015074">
    <property type="term" value="P:DNA integration"/>
    <property type="evidence" value="ECO:0007669"/>
    <property type="project" value="InterPro"/>
</dbReference>
<dbReference type="Gene3D" id="3.30.420.10">
    <property type="entry name" value="Ribonuclease H-like superfamily/Ribonuclease H"/>
    <property type="match status" value="1"/>
</dbReference>
<dbReference type="SUPFAM" id="SSF56672">
    <property type="entry name" value="DNA/RNA polymerases"/>
    <property type="match status" value="1"/>
</dbReference>
<name>A0A6I9Z4A1_9SAUR</name>
<dbReference type="InterPro" id="IPR001584">
    <property type="entry name" value="Integrase_cat-core"/>
</dbReference>
<dbReference type="PANTHER" id="PTHR37984">
    <property type="entry name" value="PROTEIN CBG26694"/>
    <property type="match status" value="1"/>
</dbReference>
<dbReference type="InterPro" id="IPR043128">
    <property type="entry name" value="Rev_trsase/Diguanyl_cyclase"/>
</dbReference>
<dbReference type="PROSITE" id="PS50994">
    <property type="entry name" value="INTEGRASE"/>
    <property type="match status" value="1"/>
</dbReference>